<dbReference type="Gene3D" id="2.60.120.560">
    <property type="entry name" value="Exo-inulinase, domain 1"/>
    <property type="match status" value="1"/>
</dbReference>
<evidence type="ECO:0000256" key="3">
    <source>
        <dbReference type="ARBA" id="ARBA00023295"/>
    </source>
</evidence>
<evidence type="ECO:0000256" key="4">
    <source>
        <dbReference type="RuleBase" id="RU362110"/>
    </source>
</evidence>
<dbReference type="InterPro" id="IPR013148">
    <property type="entry name" value="Glyco_hydro_32_N"/>
</dbReference>
<dbReference type="Pfam" id="PF08244">
    <property type="entry name" value="Glyco_hydro_32C"/>
    <property type="match status" value="1"/>
</dbReference>
<keyword evidence="8" id="KW-1185">Reference proteome</keyword>
<keyword evidence="3 4" id="KW-0326">Glycosidase</keyword>
<dbReference type="PANTHER" id="PTHR42800:SF3">
    <property type="entry name" value="GLYCOSYL HYDROLASE FAMILY 32 N-TERMINAL DOMAIN-CONTAINING PROTEIN"/>
    <property type="match status" value="1"/>
</dbReference>
<feature type="domain" description="Glycosyl hydrolase family 32 N-terminal" evidence="5">
    <location>
        <begin position="12"/>
        <end position="336"/>
    </location>
</feature>
<dbReference type="GO" id="GO:0004575">
    <property type="term" value="F:sucrose alpha-glucosidase activity"/>
    <property type="evidence" value="ECO:0007669"/>
    <property type="project" value="TreeGrafter"/>
</dbReference>
<protein>
    <submittedName>
        <fullName evidence="7">Glycosyl hydrolase</fullName>
    </submittedName>
</protein>
<comment type="similarity">
    <text evidence="1 4">Belongs to the glycosyl hydrolase 32 family.</text>
</comment>
<name>A0A8K0SPB2_9HYPO</name>
<evidence type="ECO:0000259" key="6">
    <source>
        <dbReference type="Pfam" id="PF08244"/>
    </source>
</evidence>
<dbReference type="CDD" id="cd18621">
    <property type="entry name" value="GH32_XdINV-like"/>
    <property type="match status" value="1"/>
</dbReference>
<keyword evidence="2 4" id="KW-0378">Hydrolase</keyword>
<evidence type="ECO:0000313" key="8">
    <source>
        <dbReference type="Proteomes" id="UP000813444"/>
    </source>
</evidence>
<dbReference type="InterPro" id="IPR023296">
    <property type="entry name" value="Glyco_hydro_beta-prop_sf"/>
</dbReference>
<organism evidence="7 8">
    <name type="scientific">Stachybotrys elegans</name>
    <dbReference type="NCBI Taxonomy" id="80388"/>
    <lineage>
        <taxon>Eukaryota</taxon>
        <taxon>Fungi</taxon>
        <taxon>Dikarya</taxon>
        <taxon>Ascomycota</taxon>
        <taxon>Pezizomycotina</taxon>
        <taxon>Sordariomycetes</taxon>
        <taxon>Hypocreomycetidae</taxon>
        <taxon>Hypocreales</taxon>
        <taxon>Stachybotryaceae</taxon>
        <taxon>Stachybotrys</taxon>
    </lineage>
</organism>
<dbReference type="OrthoDB" id="202537at2759"/>
<feature type="domain" description="Glycosyl hydrolase family 32 C-terminal" evidence="6">
    <location>
        <begin position="385"/>
        <end position="502"/>
    </location>
</feature>
<evidence type="ECO:0000256" key="1">
    <source>
        <dbReference type="ARBA" id="ARBA00009902"/>
    </source>
</evidence>
<dbReference type="SUPFAM" id="SSF49899">
    <property type="entry name" value="Concanavalin A-like lectins/glucanases"/>
    <property type="match status" value="1"/>
</dbReference>
<sequence length="558" mass="62090">MNSFHRFRPTSHFIAPHSWSNDPCGAVFVPETQEYLICYQWNPGTTDGGNCAWGMAKSRDLVTWEDCMPALWNGTTYDRKGVFSGSIVSRLVDGKRVLYLYYTSVSALPIHWSKPYIHGCESQSVAISSDYGLSWHRHSANPLLASPPKGPATSGWRDPFVSQWPSLSTLLQHDSSTSYMMIASGERGRGPQLHLYQSNDMINWEYTSMLLDVASNFSIPPDSPLLKAVNFECASFFTLDQTDYIIVGIEEPADSSRHNGHCLLWLSGTLCTDDGSPRFRIRGYGFLDHGLLYAAHIFRDAQGRLIQLGWADEAAKQSTIKRQGWAGCLGYPRELIHITRPATGGPVPNGWVLDEDRGQMSTLGVRPAPQVAQLRDAACTRSSLEGFCEMKSTNYEVEATLSGLTGSERLVLDLRASADFAETTKLVVDLAVGQVIVDRSCSSLAGLGAQANDTGYFTLLEGEELRLRFFVDESVLEVFLNERFALTSRIYPSMEASMRVSYDFGAFDTSKVQFRFWEGLGSAWLKRGSATVFDDLHPLKKVDVGAEYEPKREPIKVK</sequence>
<evidence type="ECO:0000259" key="5">
    <source>
        <dbReference type="Pfam" id="PF00251"/>
    </source>
</evidence>
<dbReference type="AlphaFoldDB" id="A0A8K0SPB2"/>
<proteinExistence type="inferred from homology"/>
<comment type="caution">
    <text evidence="7">The sequence shown here is derived from an EMBL/GenBank/DDBJ whole genome shotgun (WGS) entry which is preliminary data.</text>
</comment>
<gene>
    <name evidence="7" type="ORF">B0I35DRAFT_409004</name>
</gene>
<dbReference type="SUPFAM" id="SSF75005">
    <property type="entry name" value="Arabinanase/levansucrase/invertase"/>
    <property type="match status" value="1"/>
</dbReference>
<evidence type="ECO:0000256" key="2">
    <source>
        <dbReference type="ARBA" id="ARBA00022801"/>
    </source>
</evidence>
<dbReference type="Proteomes" id="UP000813444">
    <property type="component" value="Unassembled WGS sequence"/>
</dbReference>
<dbReference type="GO" id="GO:0005737">
    <property type="term" value="C:cytoplasm"/>
    <property type="evidence" value="ECO:0007669"/>
    <property type="project" value="TreeGrafter"/>
</dbReference>
<dbReference type="EMBL" id="JAGPNK010000007">
    <property type="protein sequence ID" value="KAH7318049.1"/>
    <property type="molecule type" value="Genomic_DNA"/>
</dbReference>
<dbReference type="Gene3D" id="2.115.10.20">
    <property type="entry name" value="Glycosyl hydrolase domain, family 43"/>
    <property type="match status" value="1"/>
</dbReference>
<dbReference type="Pfam" id="PF00251">
    <property type="entry name" value="Glyco_hydro_32N"/>
    <property type="match status" value="1"/>
</dbReference>
<accession>A0A8K0SPB2</accession>
<dbReference type="InterPro" id="IPR001362">
    <property type="entry name" value="Glyco_hydro_32"/>
</dbReference>
<dbReference type="InterPro" id="IPR013320">
    <property type="entry name" value="ConA-like_dom_sf"/>
</dbReference>
<dbReference type="GO" id="GO:0005987">
    <property type="term" value="P:sucrose catabolic process"/>
    <property type="evidence" value="ECO:0007669"/>
    <property type="project" value="TreeGrafter"/>
</dbReference>
<reference evidence="7" key="1">
    <citation type="journal article" date="2021" name="Nat. Commun.">
        <title>Genetic determinants of endophytism in the Arabidopsis root mycobiome.</title>
        <authorList>
            <person name="Mesny F."/>
            <person name="Miyauchi S."/>
            <person name="Thiergart T."/>
            <person name="Pickel B."/>
            <person name="Atanasova L."/>
            <person name="Karlsson M."/>
            <person name="Huettel B."/>
            <person name="Barry K.W."/>
            <person name="Haridas S."/>
            <person name="Chen C."/>
            <person name="Bauer D."/>
            <person name="Andreopoulos W."/>
            <person name="Pangilinan J."/>
            <person name="LaButti K."/>
            <person name="Riley R."/>
            <person name="Lipzen A."/>
            <person name="Clum A."/>
            <person name="Drula E."/>
            <person name="Henrissat B."/>
            <person name="Kohler A."/>
            <person name="Grigoriev I.V."/>
            <person name="Martin F.M."/>
            <person name="Hacquard S."/>
        </authorList>
    </citation>
    <scope>NUCLEOTIDE SEQUENCE</scope>
    <source>
        <strain evidence="7">MPI-CAGE-CH-0235</strain>
    </source>
</reference>
<evidence type="ECO:0000313" key="7">
    <source>
        <dbReference type="EMBL" id="KAH7318049.1"/>
    </source>
</evidence>
<dbReference type="PANTHER" id="PTHR42800">
    <property type="entry name" value="EXOINULINASE INUD (AFU_ORTHOLOGUE AFUA_5G00480)"/>
    <property type="match status" value="1"/>
</dbReference>
<dbReference type="SMART" id="SM00640">
    <property type="entry name" value="Glyco_32"/>
    <property type="match status" value="1"/>
</dbReference>
<dbReference type="InterPro" id="IPR013189">
    <property type="entry name" value="Glyco_hydro_32_C"/>
</dbReference>